<proteinExistence type="predicted"/>
<dbReference type="Proteomes" id="UP001301958">
    <property type="component" value="Unassembled WGS sequence"/>
</dbReference>
<dbReference type="SMART" id="SM00582">
    <property type="entry name" value="RPR"/>
    <property type="match status" value="1"/>
</dbReference>
<dbReference type="InterPro" id="IPR047883">
    <property type="entry name" value="Rtt103-like_CID"/>
</dbReference>
<keyword evidence="4" id="KW-1185">Reference proteome</keyword>
<feature type="domain" description="CID" evidence="2">
    <location>
        <begin position="1"/>
        <end position="133"/>
    </location>
</feature>
<dbReference type="FunFam" id="1.25.40.90:FF:000030">
    <property type="entry name" value="DUF618 domain protein"/>
    <property type="match status" value="1"/>
</dbReference>
<reference evidence="3" key="2">
    <citation type="submission" date="2023-05" db="EMBL/GenBank/DDBJ databases">
        <authorList>
            <consortium name="Lawrence Berkeley National Laboratory"/>
            <person name="Steindorff A."/>
            <person name="Hensen N."/>
            <person name="Bonometti L."/>
            <person name="Westerberg I."/>
            <person name="Brannstrom I.O."/>
            <person name="Guillou S."/>
            <person name="Cros-Aarteil S."/>
            <person name="Calhoun S."/>
            <person name="Haridas S."/>
            <person name="Kuo A."/>
            <person name="Mondo S."/>
            <person name="Pangilinan J."/>
            <person name="Riley R."/>
            <person name="Labutti K."/>
            <person name="Andreopoulos B."/>
            <person name="Lipzen A."/>
            <person name="Chen C."/>
            <person name="Yanf M."/>
            <person name="Daum C."/>
            <person name="Ng V."/>
            <person name="Clum A."/>
            <person name="Ohm R."/>
            <person name="Martin F."/>
            <person name="Silar P."/>
            <person name="Natvig D."/>
            <person name="Lalanne C."/>
            <person name="Gautier V."/>
            <person name="Ament-Velasquez S.L."/>
            <person name="Kruys A."/>
            <person name="Hutchinson M.I."/>
            <person name="Powell A.J."/>
            <person name="Barry K."/>
            <person name="Miller A.N."/>
            <person name="Grigoriev I.V."/>
            <person name="Debuchy R."/>
            <person name="Gladieux P."/>
            <person name="Thoren M.H."/>
            <person name="Johannesson H."/>
        </authorList>
    </citation>
    <scope>NUCLEOTIDE SEQUENCE</scope>
    <source>
        <strain evidence="3">CBS 990.96</strain>
    </source>
</reference>
<feature type="compositionally biased region" description="Acidic residues" evidence="1">
    <location>
        <begin position="377"/>
        <end position="390"/>
    </location>
</feature>
<dbReference type="PROSITE" id="PS51391">
    <property type="entry name" value="CID"/>
    <property type="match status" value="1"/>
</dbReference>
<dbReference type="InterPro" id="IPR008942">
    <property type="entry name" value="ENTH_VHS"/>
</dbReference>
<dbReference type="SUPFAM" id="SSF48464">
    <property type="entry name" value="ENTH/VHS domain"/>
    <property type="match status" value="1"/>
</dbReference>
<evidence type="ECO:0000313" key="4">
    <source>
        <dbReference type="Proteomes" id="UP001301958"/>
    </source>
</evidence>
<dbReference type="GO" id="GO:0031124">
    <property type="term" value="P:mRNA 3'-end processing"/>
    <property type="evidence" value="ECO:0007669"/>
    <property type="project" value="InterPro"/>
</dbReference>
<evidence type="ECO:0000256" key="1">
    <source>
        <dbReference type="SAM" id="MobiDB-lite"/>
    </source>
</evidence>
<feature type="compositionally biased region" description="Basic and acidic residues" evidence="1">
    <location>
        <begin position="291"/>
        <end position="300"/>
    </location>
</feature>
<feature type="region of interest" description="Disordered" evidence="1">
    <location>
        <begin position="363"/>
        <end position="390"/>
    </location>
</feature>
<gene>
    <name evidence="3" type="ORF">QBC38DRAFT_481068</name>
</gene>
<dbReference type="GO" id="GO:0099122">
    <property type="term" value="F:RNA polymerase II C-terminal domain binding"/>
    <property type="evidence" value="ECO:0007669"/>
    <property type="project" value="InterPro"/>
</dbReference>
<dbReference type="Pfam" id="PF04818">
    <property type="entry name" value="CID"/>
    <property type="match status" value="1"/>
</dbReference>
<organism evidence="3 4">
    <name type="scientific">Podospora fimiseda</name>
    <dbReference type="NCBI Taxonomy" id="252190"/>
    <lineage>
        <taxon>Eukaryota</taxon>
        <taxon>Fungi</taxon>
        <taxon>Dikarya</taxon>
        <taxon>Ascomycota</taxon>
        <taxon>Pezizomycotina</taxon>
        <taxon>Sordariomycetes</taxon>
        <taxon>Sordariomycetidae</taxon>
        <taxon>Sordariales</taxon>
        <taxon>Podosporaceae</taxon>
        <taxon>Podospora</taxon>
    </lineage>
</organism>
<name>A0AAN7BMC9_9PEZI</name>
<accession>A0AAN7BMC9</accession>
<feature type="compositionally biased region" description="Basic and acidic residues" evidence="1">
    <location>
        <begin position="259"/>
        <end position="270"/>
    </location>
</feature>
<dbReference type="PANTHER" id="PTHR12460">
    <property type="entry name" value="CYCLIN-DEPENDENT KINASE INHIBITOR-RELATED PROTEIN"/>
    <property type="match status" value="1"/>
</dbReference>
<sequence>MAYTDDAVLSKLSALNETHDSIATTAQWIMFHRRHAAQTIRLWLTKLKDMPSPKRLNMIYVANEVTQQSKARHKDDFTNAFAPFIADATYIAYKGASPEIQSKVRRVVDVWRDRNIFDKETIQGIYTKLAEVDKMRPAAAGGAFGAGFRSSSPAIPPELSPLITQQEAISKSLIPMKSALTTADNEYEKLIDPAAQHPALPLQAARLNGLLKILASAEGAVAESMRTRKEMIQSLQKLLVANQQALEEEEGHMKKLSGRRTEIEKKKNDIETTILGQGTNYQEQQPSGDRTSTEPERPEVEALTPPHKSDADDSSYQGFSGQNGGGQSVAFHTHHSAPGQQTAFSTSGIELLSNLASQYQSVPVNGSSNKKRKLNNDDSEFPDLAGDDGIDADVQEMLRKDTQGN</sequence>
<dbReference type="Gene3D" id="1.25.40.90">
    <property type="match status" value="1"/>
</dbReference>
<evidence type="ECO:0000313" key="3">
    <source>
        <dbReference type="EMBL" id="KAK4226251.1"/>
    </source>
</evidence>
<reference evidence="3" key="1">
    <citation type="journal article" date="2023" name="Mol. Phylogenet. Evol.">
        <title>Genome-scale phylogeny and comparative genomics of the fungal order Sordariales.</title>
        <authorList>
            <person name="Hensen N."/>
            <person name="Bonometti L."/>
            <person name="Westerberg I."/>
            <person name="Brannstrom I.O."/>
            <person name="Guillou S."/>
            <person name="Cros-Aarteil S."/>
            <person name="Calhoun S."/>
            <person name="Haridas S."/>
            <person name="Kuo A."/>
            <person name="Mondo S."/>
            <person name="Pangilinan J."/>
            <person name="Riley R."/>
            <person name="LaButti K."/>
            <person name="Andreopoulos B."/>
            <person name="Lipzen A."/>
            <person name="Chen C."/>
            <person name="Yan M."/>
            <person name="Daum C."/>
            <person name="Ng V."/>
            <person name="Clum A."/>
            <person name="Steindorff A."/>
            <person name="Ohm R.A."/>
            <person name="Martin F."/>
            <person name="Silar P."/>
            <person name="Natvig D.O."/>
            <person name="Lalanne C."/>
            <person name="Gautier V."/>
            <person name="Ament-Velasquez S.L."/>
            <person name="Kruys A."/>
            <person name="Hutchinson M.I."/>
            <person name="Powell A.J."/>
            <person name="Barry K."/>
            <person name="Miller A.N."/>
            <person name="Grigoriev I.V."/>
            <person name="Debuchy R."/>
            <person name="Gladieux P."/>
            <person name="Hiltunen Thoren M."/>
            <person name="Johannesson H."/>
        </authorList>
    </citation>
    <scope>NUCLEOTIDE SEQUENCE</scope>
    <source>
        <strain evidence="3">CBS 990.96</strain>
    </source>
</reference>
<dbReference type="InterPro" id="IPR006569">
    <property type="entry name" value="CID_dom"/>
</dbReference>
<dbReference type="AlphaFoldDB" id="A0AAN7BMC9"/>
<feature type="compositionally biased region" description="Polar residues" evidence="1">
    <location>
        <begin position="274"/>
        <end position="290"/>
    </location>
</feature>
<dbReference type="EMBL" id="MU865351">
    <property type="protein sequence ID" value="KAK4226251.1"/>
    <property type="molecule type" value="Genomic_DNA"/>
</dbReference>
<protein>
    <submittedName>
        <fullName evidence="3">RNA polymerase II-binding domain-containing protein</fullName>
    </submittedName>
</protein>
<comment type="caution">
    <text evidence="3">The sequence shown here is derived from an EMBL/GenBank/DDBJ whole genome shotgun (WGS) entry which is preliminary data.</text>
</comment>
<feature type="region of interest" description="Disordered" evidence="1">
    <location>
        <begin position="247"/>
        <end position="342"/>
    </location>
</feature>
<evidence type="ECO:0000259" key="2">
    <source>
        <dbReference type="PROSITE" id="PS51391"/>
    </source>
</evidence>
<dbReference type="PANTHER" id="PTHR12460:SF0">
    <property type="entry name" value="CID DOMAIN-CONTAINING PROTEIN-RELATED"/>
    <property type="match status" value="1"/>
</dbReference>
<dbReference type="CDD" id="cd17003">
    <property type="entry name" value="CID_Rtt103"/>
    <property type="match status" value="1"/>
</dbReference>